<gene>
    <name evidence="1" type="ORF">SAMN04487819_11055</name>
</gene>
<keyword evidence="2" id="KW-1185">Reference proteome</keyword>
<evidence type="ECO:0000313" key="1">
    <source>
        <dbReference type="EMBL" id="SFE26446.1"/>
    </source>
</evidence>
<accession>A0A1I1Z3Q4</accession>
<dbReference type="EMBL" id="FOMZ01000010">
    <property type="protein sequence ID" value="SFE26446.1"/>
    <property type="molecule type" value="Genomic_DNA"/>
</dbReference>
<dbReference type="AlphaFoldDB" id="A0A1I1Z3Q4"/>
<reference evidence="2" key="1">
    <citation type="submission" date="2016-10" db="EMBL/GenBank/DDBJ databases">
        <authorList>
            <person name="Varghese N."/>
            <person name="Submissions S."/>
        </authorList>
    </citation>
    <scope>NUCLEOTIDE SEQUENCE [LARGE SCALE GENOMIC DNA]</scope>
    <source>
        <strain evidence="2">DSM 45004</strain>
    </source>
</reference>
<dbReference type="Proteomes" id="UP000198716">
    <property type="component" value="Unassembled WGS sequence"/>
</dbReference>
<dbReference type="RefSeq" id="WP_092928106.1">
    <property type="nucleotide sequence ID" value="NZ_FOMZ01000010.1"/>
</dbReference>
<sequence>MSQDNPLVEAPKPLVSKEDGLAVVDFGHDAFAAADRGDWCEAGIDLGAGALDTVMLAADPFGTLLSSAYAWMMEHVSPLPEMLNSIAGNPDVVHVNAHTWARISDHLKQASEEMSRTVESDTSGWQGAAAETYRLMGAGEATLIEGAAHSASAVGAAVSGAGTAVQIVRTIVRDLIASAMADLTTKLVEWAAAMFLTLGAATPALVADGIRLVAKWSTRVAEWLDKIVSSFKKLAQIVERVKPALSKVDEAMQPVKKAGGKVGDLARKPGLHDMSFADEAVFHTARNTSAITPTNDDQAYAQHVFGDDEHADA</sequence>
<evidence type="ECO:0000313" key="2">
    <source>
        <dbReference type="Proteomes" id="UP000198716"/>
    </source>
</evidence>
<dbReference type="InterPro" id="IPR036689">
    <property type="entry name" value="ESAT-6-like_sf"/>
</dbReference>
<evidence type="ECO:0008006" key="3">
    <source>
        <dbReference type="Google" id="ProtNLM"/>
    </source>
</evidence>
<name>A0A1I1Z3Q4_9ACTN</name>
<dbReference type="SUPFAM" id="SSF140453">
    <property type="entry name" value="EsxAB dimer-like"/>
    <property type="match status" value="1"/>
</dbReference>
<proteinExistence type="predicted"/>
<organism evidence="1 2">
    <name type="scientific">Actinopolyspora alba</name>
    <dbReference type="NCBI Taxonomy" id="673379"/>
    <lineage>
        <taxon>Bacteria</taxon>
        <taxon>Bacillati</taxon>
        <taxon>Actinomycetota</taxon>
        <taxon>Actinomycetes</taxon>
        <taxon>Actinopolysporales</taxon>
        <taxon>Actinopolysporaceae</taxon>
        <taxon>Actinopolyspora</taxon>
        <taxon>Actinopolyspora alba group</taxon>
    </lineage>
</organism>
<protein>
    <recommendedName>
        <fullName evidence="3">PPE family protein</fullName>
    </recommendedName>
</protein>